<dbReference type="AlphaFoldDB" id="A0A4C1X9M9"/>
<reference evidence="2 3" key="1">
    <citation type="journal article" date="2019" name="Commun. Biol.">
        <title>The bagworm genome reveals a unique fibroin gene that provides high tensile strength.</title>
        <authorList>
            <person name="Kono N."/>
            <person name="Nakamura H."/>
            <person name="Ohtoshi R."/>
            <person name="Tomita M."/>
            <person name="Numata K."/>
            <person name="Arakawa K."/>
        </authorList>
    </citation>
    <scope>NUCLEOTIDE SEQUENCE [LARGE SCALE GENOMIC DNA]</scope>
</reference>
<keyword evidence="3" id="KW-1185">Reference proteome</keyword>
<dbReference type="EMBL" id="BGZK01000789">
    <property type="protein sequence ID" value="GBP60521.1"/>
    <property type="molecule type" value="Genomic_DNA"/>
</dbReference>
<comment type="caution">
    <text evidence="2">The sequence shown here is derived from an EMBL/GenBank/DDBJ whole genome shotgun (WGS) entry which is preliminary data.</text>
</comment>
<organism evidence="2 3">
    <name type="scientific">Eumeta variegata</name>
    <name type="common">Bagworm moth</name>
    <name type="synonym">Eumeta japonica</name>
    <dbReference type="NCBI Taxonomy" id="151549"/>
    <lineage>
        <taxon>Eukaryota</taxon>
        <taxon>Metazoa</taxon>
        <taxon>Ecdysozoa</taxon>
        <taxon>Arthropoda</taxon>
        <taxon>Hexapoda</taxon>
        <taxon>Insecta</taxon>
        <taxon>Pterygota</taxon>
        <taxon>Neoptera</taxon>
        <taxon>Endopterygota</taxon>
        <taxon>Lepidoptera</taxon>
        <taxon>Glossata</taxon>
        <taxon>Ditrysia</taxon>
        <taxon>Tineoidea</taxon>
        <taxon>Psychidae</taxon>
        <taxon>Oiketicinae</taxon>
        <taxon>Eumeta</taxon>
    </lineage>
</organism>
<evidence type="ECO:0000313" key="3">
    <source>
        <dbReference type="Proteomes" id="UP000299102"/>
    </source>
</evidence>
<proteinExistence type="predicted"/>
<evidence type="ECO:0000313" key="2">
    <source>
        <dbReference type="EMBL" id="GBP60521.1"/>
    </source>
</evidence>
<sequence>MSSQGVQLLLRPAYFRSKGWELISPIAIHPSPTPDALRGFRHLRIYRDVPSTRPAGVGRGSIPGAGTCVTMPSRTPSRGPISRRISAPASRHRSTLIFRFYLIRVHAIRRVGYFKKPVIPRTSAMETRDRHRTSNDWNEWFLLELWT</sequence>
<dbReference type="Proteomes" id="UP000299102">
    <property type="component" value="Unassembled WGS sequence"/>
</dbReference>
<feature type="region of interest" description="Disordered" evidence="1">
    <location>
        <begin position="56"/>
        <end position="85"/>
    </location>
</feature>
<gene>
    <name evidence="2" type="ORF">EVAR_46730_1</name>
</gene>
<accession>A0A4C1X9M9</accession>
<evidence type="ECO:0000256" key="1">
    <source>
        <dbReference type="SAM" id="MobiDB-lite"/>
    </source>
</evidence>
<name>A0A4C1X9M9_EUMVA</name>
<protein>
    <submittedName>
        <fullName evidence="2">Uncharacterized protein</fullName>
    </submittedName>
</protein>